<dbReference type="AlphaFoldDB" id="A0A1H8UEF7"/>
<dbReference type="Pfam" id="PF00034">
    <property type="entry name" value="Cytochrom_C"/>
    <property type="match status" value="1"/>
</dbReference>
<keyword evidence="1 4" id="KW-0349">Heme</keyword>
<dbReference type="OrthoDB" id="5514238at2"/>
<protein>
    <submittedName>
        <fullName evidence="6">Cytochrome c</fullName>
    </submittedName>
</protein>
<evidence type="ECO:0000256" key="4">
    <source>
        <dbReference type="PROSITE-ProRule" id="PRU00433"/>
    </source>
</evidence>
<evidence type="ECO:0000259" key="5">
    <source>
        <dbReference type="PROSITE" id="PS51007"/>
    </source>
</evidence>
<dbReference type="SUPFAM" id="SSF46626">
    <property type="entry name" value="Cytochrome c"/>
    <property type="match status" value="1"/>
</dbReference>
<accession>A0A1H8UEF7</accession>
<dbReference type="InterPro" id="IPR009056">
    <property type="entry name" value="Cyt_c-like_dom"/>
</dbReference>
<evidence type="ECO:0000256" key="1">
    <source>
        <dbReference type="ARBA" id="ARBA00022617"/>
    </source>
</evidence>
<dbReference type="STRING" id="569882.SAMN04490248_11957"/>
<keyword evidence="3 4" id="KW-0408">Iron</keyword>
<reference evidence="6 7" key="1">
    <citation type="submission" date="2016-10" db="EMBL/GenBank/DDBJ databases">
        <authorList>
            <person name="de Groot N.N."/>
        </authorList>
    </citation>
    <scope>NUCLEOTIDE SEQUENCE [LARGE SCALE GENOMIC DNA]</scope>
    <source>
        <strain evidence="6 7">DSM 27842</strain>
    </source>
</reference>
<evidence type="ECO:0000313" key="6">
    <source>
        <dbReference type="EMBL" id="SEP01008.1"/>
    </source>
</evidence>
<sequence>MKVWLGGLGALALFVACTEVEMPTRNEGAQIYTTYCATCHGPNATGNAADGVTLKQAPADLTRIAQRNGGTFPRAEVLSQIDGYTREPVPGMTMPEFGELMSGDLVPVDVGDEKMTPTPRKLAALMYYLESIQQ</sequence>
<evidence type="ECO:0000313" key="7">
    <source>
        <dbReference type="Proteomes" id="UP000198893"/>
    </source>
</evidence>
<organism evidence="6 7">
    <name type="scientific">Salinihabitans flavidus</name>
    <dbReference type="NCBI Taxonomy" id="569882"/>
    <lineage>
        <taxon>Bacteria</taxon>
        <taxon>Pseudomonadati</taxon>
        <taxon>Pseudomonadota</taxon>
        <taxon>Alphaproteobacteria</taxon>
        <taxon>Rhodobacterales</taxon>
        <taxon>Roseobacteraceae</taxon>
        <taxon>Salinihabitans</taxon>
    </lineage>
</organism>
<dbReference type="GO" id="GO:0046872">
    <property type="term" value="F:metal ion binding"/>
    <property type="evidence" value="ECO:0007669"/>
    <property type="project" value="UniProtKB-KW"/>
</dbReference>
<evidence type="ECO:0000256" key="3">
    <source>
        <dbReference type="ARBA" id="ARBA00023004"/>
    </source>
</evidence>
<name>A0A1H8UEF7_9RHOB</name>
<feature type="domain" description="Cytochrome c" evidence="5">
    <location>
        <begin position="23"/>
        <end position="133"/>
    </location>
</feature>
<proteinExistence type="predicted"/>
<dbReference type="InterPro" id="IPR036909">
    <property type="entry name" value="Cyt_c-like_dom_sf"/>
</dbReference>
<dbReference type="Gene3D" id="1.10.760.10">
    <property type="entry name" value="Cytochrome c-like domain"/>
    <property type="match status" value="1"/>
</dbReference>
<dbReference type="GO" id="GO:0020037">
    <property type="term" value="F:heme binding"/>
    <property type="evidence" value="ECO:0007669"/>
    <property type="project" value="InterPro"/>
</dbReference>
<keyword evidence="7" id="KW-1185">Reference proteome</keyword>
<dbReference type="PROSITE" id="PS51257">
    <property type="entry name" value="PROKAR_LIPOPROTEIN"/>
    <property type="match status" value="1"/>
</dbReference>
<dbReference type="GO" id="GO:0009055">
    <property type="term" value="F:electron transfer activity"/>
    <property type="evidence" value="ECO:0007669"/>
    <property type="project" value="InterPro"/>
</dbReference>
<evidence type="ECO:0000256" key="2">
    <source>
        <dbReference type="ARBA" id="ARBA00022723"/>
    </source>
</evidence>
<dbReference type="RefSeq" id="WP_093119570.1">
    <property type="nucleotide sequence ID" value="NZ_FODS01000019.1"/>
</dbReference>
<dbReference type="PROSITE" id="PS51007">
    <property type="entry name" value="CYTC"/>
    <property type="match status" value="1"/>
</dbReference>
<dbReference type="Proteomes" id="UP000198893">
    <property type="component" value="Unassembled WGS sequence"/>
</dbReference>
<keyword evidence="2 4" id="KW-0479">Metal-binding</keyword>
<dbReference type="EMBL" id="FODS01000019">
    <property type="protein sequence ID" value="SEP01008.1"/>
    <property type="molecule type" value="Genomic_DNA"/>
</dbReference>
<gene>
    <name evidence="6" type="ORF">SAMN04490248_11957</name>
</gene>